<keyword evidence="2" id="KW-1185">Reference proteome</keyword>
<organism evidence="1 2">
    <name type="scientific">Occultella aeris</name>
    <dbReference type="NCBI Taxonomy" id="2761496"/>
    <lineage>
        <taxon>Bacteria</taxon>
        <taxon>Bacillati</taxon>
        <taxon>Actinomycetota</taxon>
        <taxon>Actinomycetes</taxon>
        <taxon>Micrococcales</taxon>
        <taxon>Ruaniaceae</taxon>
        <taxon>Occultella</taxon>
    </lineage>
</organism>
<evidence type="ECO:0000313" key="2">
    <source>
        <dbReference type="Proteomes" id="UP000419743"/>
    </source>
</evidence>
<dbReference type="InterPro" id="IPR018697">
    <property type="entry name" value="DUF2199"/>
</dbReference>
<proteinExistence type="predicted"/>
<dbReference type="EMBL" id="CACRYJ010000071">
    <property type="protein sequence ID" value="VZO40619.1"/>
    <property type="molecule type" value="Genomic_DNA"/>
</dbReference>
<reference evidence="1 2" key="1">
    <citation type="submission" date="2019-11" db="EMBL/GenBank/DDBJ databases">
        <authorList>
            <person name="Criscuolo A."/>
        </authorList>
    </citation>
    <scope>NUCLEOTIDE SEQUENCE [LARGE SCALE GENOMIC DNA]</scope>
    <source>
        <strain evidence="1">CIP111667</strain>
    </source>
</reference>
<evidence type="ECO:0008006" key="3">
    <source>
        <dbReference type="Google" id="ProtNLM"/>
    </source>
</evidence>
<sequence length="154" mass="17140">MVFGPSGPDSWAAASPEDRARGEISRDVCVLPTDEGTFYFIRGELRVPVTDAVIGDFAWSVWASLSERNMQLAAKRWDDPNRVNLDPMFGWLNNRLAPFDPPTMNLAVNVHTRPPGVVPLIELDPSSDHPLALEQQEGITLHRVAELNRLLLAE</sequence>
<accession>A0A7M4DT25</accession>
<dbReference type="Proteomes" id="UP000419743">
    <property type="component" value="Unassembled WGS sequence"/>
</dbReference>
<comment type="caution">
    <text evidence="1">The sequence shown here is derived from an EMBL/GenBank/DDBJ whole genome shotgun (WGS) entry which is preliminary data.</text>
</comment>
<dbReference type="AlphaFoldDB" id="A0A7M4DT25"/>
<protein>
    <recommendedName>
        <fullName evidence="3">DUF2199 domain-containing protein</fullName>
    </recommendedName>
</protein>
<name>A0A7M4DT25_9MICO</name>
<gene>
    <name evidence="1" type="ORF">HALOF300_05327</name>
</gene>
<evidence type="ECO:0000313" key="1">
    <source>
        <dbReference type="EMBL" id="VZO40619.1"/>
    </source>
</evidence>
<dbReference type="Pfam" id="PF09965">
    <property type="entry name" value="DUF2199"/>
    <property type="match status" value="1"/>
</dbReference>